<reference evidence="4" key="3">
    <citation type="submission" date="2022-06" db="UniProtKB">
        <authorList>
            <consortium name="EnsemblPlants"/>
        </authorList>
    </citation>
    <scope>IDENTIFICATION</scope>
</reference>
<dbReference type="InterPro" id="IPR036188">
    <property type="entry name" value="FAD/NAD-bd_sf"/>
</dbReference>
<keyword evidence="1" id="KW-0285">Flavoprotein</keyword>
<evidence type="ECO:0000256" key="2">
    <source>
        <dbReference type="ARBA" id="ARBA00022827"/>
    </source>
</evidence>
<keyword evidence="5" id="KW-1185">Reference proteome</keyword>
<keyword evidence="3" id="KW-0560">Oxidoreductase</keyword>
<dbReference type="Proteomes" id="UP000015106">
    <property type="component" value="Chromosome 1"/>
</dbReference>
<proteinExistence type="predicted"/>
<sequence>MMAWELWAGNGEAFASTLRQDVLNRPGCQFRTHVADFVVLCVGRYNGIPSIPTFPLEKGPLAFNGIVIHSMDYSNMEDAQATELIKGKLVTVVGYQKSALDIATDYVNKNGPRHPCTMIIRTMT</sequence>
<dbReference type="InterPro" id="IPR050346">
    <property type="entry name" value="FMO-like"/>
</dbReference>
<evidence type="ECO:0000313" key="4">
    <source>
        <dbReference type="EnsemblPlants" id="TuG1812G0100000143.01.T01"/>
    </source>
</evidence>
<reference evidence="5" key="1">
    <citation type="journal article" date="2013" name="Nature">
        <title>Draft genome of the wheat A-genome progenitor Triticum urartu.</title>
        <authorList>
            <person name="Ling H.Q."/>
            <person name="Zhao S."/>
            <person name="Liu D."/>
            <person name="Wang J."/>
            <person name="Sun H."/>
            <person name="Zhang C."/>
            <person name="Fan H."/>
            <person name="Li D."/>
            <person name="Dong L."/>
            <person name="Tao Y."/>
            <person name="Gao C."/>
            <person name="Wu H."/>
            <person name="Li Y."/>
            <person name="Cui Y."/>
            <person name="Guo X."/>
            <person name="Zheng S."/>
            <person name="Wang B."/>
            <person name="Yu K."/>
            <person name="Liang Q."/>
            <person name="Yang W."/>
            <person name="Lou X."/>
            <person name="Chen J."/>
            <person name="Feng M."/>
            <person name="Jian J."/>
            <person name="Zhang X."/>
            <person name="Luo G."/>
            <person name="Jiang Y."/>
            <person name="Liu J."/>
            <person name="Wang Z."/>
            <person name="Sha Y."/>
            <person name="Zhang B."/>
            <person name="Wu H."/>
            <person name="Tang D."/>
            <person name="Shen Q."/>
            <person name="Xue P."/>
            <person name="Zou S."/>
            <person name="Wang X."/>
            <person name="Liu X."/>
            <person name="Wang F."/>
            <person name="Yang Y."/>
            <person name="An X."/>
            <person name="Dong Z."/>
            <person name="Zhang K."/>
            <person name="Zhang X."/>
            <person name="Luo M.C."/>
            <person name="Dvorak J."/>
            <person name="Tong Y."/>
            <person name="Wang J."/>
            <person name="Yang H."/>
            <person name="Li Z."/>
            <person name="Wang D."/>
            <person name="Zhang A."/>
            <person name="Wang J."/>
        </authorList>
    </citation>
    <scope>NUCLEOTIDE SEQUENCE</scope>
    <source>
        <strain evidence="5">cv. G1812</strain>
    </source>
</reference>
<evidence type="ECO:0000256" key="1">
    <source>
        <dbReference type="ARBA" id="ARBA00022630"/>
    </source>
</evidence>
<dbReference type="GO" id="GO:0016491">
    <property type="term" value="F:oxidoreductase activity"/>
    <property type="evidence" value="ECO:0007669"/>
    <property type="project" value="UniProtKB-KW"/>
</dbReference>
<reference evidence="4" key="2">
    <citation type="submission" date="2018-03" db="EMBL/GenBank/DDBJ databases">
        <title>The Triticum urartu genome reveals the dynamic nature of wheat genome evolution.</title>
        <authorList>
            <person name="Ling H."/>
            <person name="Ma B."/>
            <person name="Shi X."/>
            <person name="Liu H."/>
            <person name="Dong L."/>
            <person name="Sun H."/>
            <person name="Cao Y."/>
            <person name="Gao Q."/>
            <person name="Zheng S."/>
            <person name="Li Y."/>
            <person name="Yu Y."/>
            <person name="Du H."/>
            <person name="Qi M."/>
            <person name="Li Y."/>
            <person name="Yu H."/>
            <person name="Cui Y."/>
            <person name="Wang N."/>
            <person name="Chen C."/>
            <person name="Wu H."/>
            <person name="Zhao Y."/>
            <person name="Zhang J."/>
            <person name="Li Y."/>
            <person name="Zhou W."/>
            <person name="Zhang B."/>
            <person name="Hu W."/>
            <person name="Eijk M."/>
            <person name="Tang J."/>
            <person name="Witsenboer H."/>
            <person name="Zhao S."/>
            <person name="Li Z."/>
            <person name="Zhang A."/>
            <person name="Wang D."/>
            <person name="Liang C."/>
        </authorList>
    </citation>
    <scope>NUCLEOTIDE SEQUENCE [LARGE SCALE GENOMIC DNA]</scope>
    <source>
        <strain evidence="4">cv. G1812</strain>
    </source>
</reference>
<keyword evidence="2" id="KW-0274">FAD</keyword>
<dbReference type="EnsemblPlants" id="TuG1812G0100000143.01.T01">
    <property type="protein sequence ID" value="TuG1812G0100000143.01.T01"/>
    <property type="gene ID" value="TuG1812G0100000143.01"/>
</dbReference>
<dbReference type="PANTHER" id="PTHR23023">
    <property type="entry name" value="DIMETHYLANILINE MONOOXYGENASE"/>
    <property type="match status" value="1"/>
</dbReference>
<dbReference type="AlphaFoldDB" id="A0A8R7JVE1"/>
<dbReference type="SUPFAM" id="SSF51905">
    <property type="entry name" value="FAD/NAD(P)-binding domain"/>
    <property type="match status" value="1"/>
</dbReference>
<dbReference type="Gene3D" id="3.50.50.60">
    <property type="entry name" value="FAD/NAD(P)-binding domain"/>
    <property type="match status" value="1"/>
</dbReference>
<organism evidence="4 5">
    <name type="scientific">Triticum urartu</name>
    <name type="common">Red wild einkorn</name>
    <name type="synonym">Crithodium urartu</name>
    <dbReference type="NCBI Taxonomy" id="4572"/>
    <lineage>
        <taxon>Eukaryota</taxon>
        <taxon>Viridiplantae</taxon>
        <taxon>Streptophyta</taxon>
        <taxon>Embryophyta</taxon>
        <taxon>Tracheophyta</taxon>
        <taxon>Spermatophyta</taxon>
        <taxon>Magnoliopsida</taxon>
        <taxon>Liliopsida</taxon>
        <taxon>Poales</taxon>
        <taxon>Poaceae</taxon>
        <taxon>BOP clade</taxon>
        <taxon>Pooideae</taxon>
        <taxon>Triticodae</taxon>
        <taxon>Triticeae</taxon>
        <taxon>Triticinae</taxon>
        <taxon>Triticum</taxon>
    </lineage>
</organism>
<evidence type="ECO:0008006" key="6">
    <source>
        <dbReference type="Google" id="ProtNLM"/>
    </source>
</evidence>
<evidence type="ECO:0000313" key="5">
    <source>
        <dbReference type="Proteomes" id="UP000015106"/>
    </source>
</evidence>
<evidence type="ECO:0000256" key="3">
    <source>
        <dbReference type="ARBA" id="ARBA00023002"/>
    </source>
</evidence>
<name>A0A8R7JVE1_TRIUA</name>
<dbReference type="Gramene" id="TuG1812G0100000143.01.T01">
    <property type="protein sequence ID" value="TuG1812G0100000143.01.T01"/>
    <property type="gene ID" value="TuG1812G0100000143.01"/>
</dbReference>
<protein>
    <recommendedName>
        <fullName evidence="6">Flavin-containing monooxygenase</fullName>
    </recommendedName>
</protein>
<accession>A0A8R7JVE1</accession>